<reference evidence="5" key="1">
    <citation type="submission" date="2021-05" db="EMBL/GenBank/DDBJ databases">
        <authorList>
            <person name="Alioto T."/>
            <person name="Alioto T."/>
            <person name="Gomez Garrido J."/>
        </authorList>
    </citation>
    <scope>NUCLEOTIDE SEQUENCE</scope>
</reference>
<dbReference type="PROSITE" id="PS50089">
    <property type="entry name" value="ZF_RING_2"/>
    <property type="match status" value="1"/>
</dbReference>
<evidence type="ECO:0000256" key="2">
    <source>
        <dbReference type="ARBA" id="ARBA00022833"/>
    </source>
</evidence>
<accession>A0A8D8X927</accession>
<evidence type="ECO:0000256" key="3">
    <source>
        <dbReference type="PROSITE-ProRule" id="PRU00175"/>
    </source>
</evidence>
<dbReference type="InterPro" id="IPR013083">
    <property type="entry name" value="Znf_RING/FYVE/PHD"/>
</dbReference>
<name>A0A8D8X927_9HEMI</name>
<evidence type="ECO:0000259" key="4">
    <source>
        <dbReference type="PROSITE" id="PS50089"/>
    </source>
</evidence>
<evidence type="ECO:0000256" key="1">
    <source>
        <dbReference type="ARBA" id="ARBA00022771"/>
    </source>
</evidence>
<keyword evidence="1 3" id="KW-0863">Zinc-finger</keyword>
<organism evidence="5">
    <name type="scientific">Cacopsylla melanoneura</name>
    <dbReference type="NCBI Taxonomy" id="428564"/>
    <lineage>
        <taxon>Eukaryota</taxon>
        <taxon>Metazoa</taxon>
        <taxon>Ecdysozoa</taxon>
        <taxon>Arthropoda</taxon>
        <taxon>Hexapoda</taxon>
        <taxon>Insecta</taxon>
        <taxon>Pterygota</taxon>
        <taxon>Neoptera</taxon>
        <taxon>Paraneoptera</taxon>
        <taxon>Hemiptera</taxon>
        <taxon>Sternorrhyncha</taxon>
        <taxon>Psylloidea</taxon>
        <taxon>Psyllidae</taxon>
        <taxon>Psyllinae</taxon>
        <taxon>Cacopsylla</taxon>
    </lineage>
</organism>
<dbReference type="GO" id="GO:0008270">
    <property type="term" value="F:zinc ion binding"/>
    <property type="evidence" value="ECO:0007669"/>
    <property type="project" value="UniProtKB-KW"/>
</dbReference>
<dbReference type="AlphaFoldDB" id="A0A8D8X927"/>
<keyword evidence="1 3" id="KW-0479">Metal-binding</keyword>
<feature type="domain" description="RING-type" evidence="4">
    <location>
        <begin position="104"/>
        <end position="156"/>
    </location>
</feature>
<dbReference type="InterPro" id="IPR001841">
    <property type="entry name" value="Znf_RING"/>
</dbReference>
<evidence type="ECO:0000313" key="5">
    <source>
        <dbReference type="EMBL" id="CAG6686359.1"/>
    </source>
</evidence>
<sequence>MEETSEIKKEFIDHESELCFVPPPLDIADALEDAIEAIQSEAANTQDPLADNTIDTPETVNETDIPSESTEIITADLDTEPTVVPKSEECEPSAPVNVWENIKCTFCENVLLPALEPKLLECLHSACNTCIQTRLNPTITDSTELVIQELRCEQCNVSCDPALIVDNRFLLEAAVNSQPPSSEPSASERLNDLKCQSCAEAASCTSWCVECGEFIWDACV</sequence>
<protein>
    <submittedName>
        <fullName evidence="5">E3 ubiquitin-protein ligase TRIM33</fullName>
    </submittedName>
</protein>
<dbReference type="Gene3D" id="3.30.40.10">
    <property type="entry name" value="Zinc/RING finger domain, C3HC4 (zinc finger)"/>
    <property type="match status" value="1"/>
</dbReference>
<dbReference type="SUPFAM" id="SSF57850">
    <property type="entry name" value="RING/U-box"/>
    <property type="match status" value="1"/>
</dbReference>
<dbReference type="EMBL" id="HBUF01275797">
    <property type="protein sequence ID" value="CAG6686360.1"/>
    <property type="molecule type" value="Transcribed_RNA"/>
</dbReference>
<keyword evidence="2" id="KW-0862">Zinc</keyword>
<dbReference type="EMBL" id="HBUF01275796">
    <property type="protein sequence ID" value="CAG6686359.1"/>
    <property type="molecule type" value="Transcribed_RNA"/>
</dbReference>
<proteinExistence type="predicted"/>